<keyword evidence="2" id="KW-1185">Reference proteome</keyword>
<accession>A0A6G0Z0Z2</accession>
<dbReference type="AlphaFoldDB" id="A0A6G0Z0Z2"/>
<comment type="caution">
    <text evidence="1">The sequence shown here is derived from an EMBL/GenBank/DDBJ whole genome shotgun (WGS) entry which is preliminary data.</text>
</comment>
<sequence length="121" mass="14075">MLQFQTLGLVSDSKMNQVGALGSFQKRREKPKKNEGKTGIFTQNLFSPKSIFLYVSKKNFGSLKSFENFKFLQNLSIMRKFTIAKSLKFNARFSAINHLFHQPFEIIFYADKSSPFRILQH</sequence>
<dbReference type="Proteomes" id="UP000478052">
    <property type="component" value="Unassembled WGS sequence"/>
</dbReference>
<reference evidence="1 2" key="1">
    <citation type="submission" date="2019-08" db="EMBL/GenBank/DDBJ databases">
        <title>Whole genome of Aphis craccivora.</title>
        <authorList>
            <person name="Voronova N.V."/>
            <person name="Shulinski R.S."/>
            <person name="Bandarenka Y.V."/>
            <person name="Zhorov D.G."/>
            <person name="Warner D."/>
        </authorList>
    </citation>
    <scope>NUCLEOTIDE SEQUENCE [LARGE SCALE GENOMIC DNA]</scope>
    <source>
        <strain evidence="1">180601</strain>
        <tissue evidence="1">Whole Body</tissue>
    </source>
</reference>
<protein>
    <submittedName>
        <fullName evidence="1">Uncharacterized protein</fullName>
    </submittedName>
</protein>
<proteinExistence type="predicted"/>
<gene>
    <name evidence="1" type="ORF">FWK35_00020501</name>
</gene>
<organism evidence="1 2">
    <name type="scientific">Aphis craccivora</name>
    <name type="common">Cowpea aphid</name>
    <dbReference type="NCBI Taxonomy" id="307492"/>
    <lineage>
        <taxon>Eukaryota</taxon>
        <taxon>Metazoa</taxon>
        <taxon>Ecdysozoa</taxon>
        <taxon>Arthropoda</taxon>
        <taxon>Hexapoda</taxon>
        <taxon>Insecta</taxon>
        <taxon>Pterygota</taxon>
        <taxon>Neoptera</taxon>
        <taxon>Paraneoptera</taxon>
        <taxon>Hemiptera</taxon>
        <taxon>Sternorrhyncha</taxon>
        <taxon>Aphidomorpha</taxon>
        <taxon>Aphidoidea</taxon>
        <taxon>Aphididae</taxon>
        <taxon>Aphidini</taxon>
        <taxon>Aphis</taxon>
        <taxon>Aphis</taxon>
    </lineage>
</organism>
<name>A0A6G0Z0Z2_APHCR</name>
<dbReference type="EMBL" id="VUJU01001705">
    <property type="protein sequence ID" value="KAF0764163.1"/>
    <property type="molecule type" value="Genomic_DNA"/>
</dbReference>
<evidence type="ECO:0000313" key="2">
    <source>
        <dbReference type="Proteomes" id="UP000478052"/>
    </source>
</evidence>
<evidence type="ECO:0000313" key="1">
    <source>
        <dbReference type="EMBL" id="KAF0764163.1"/>
    </source>
</evidence>